<comment type="similarity">
    <text evidence="2">Belongs to the UPF0702 family.</text>
</comment>
<dbReference type="Gene3D" id="3.30.240.20">
    <property type="entry name" value="bsu07140 like domains"/>
    <property type="match status" value="1"/>
</dbReference>
<evidence type="ECO:0000256" key="5">
    <source>
        <dbReference type="ARBA" id="ARBA00022989"/>
    </source>
</evidence>
<organism evidence="10 11">
    <name type="scientific">Exiguobacterium aurantiacum</name>
    <dbReference type="NCBI Taxonomy" id="33987"/>
    <lineage>
        <taxon>Bacteria</taxon>
        <taxon>Bacillati</taxon>
        <taxon>Bacillota</taxon>
        <taxon>Bacilli</taxon>
        <taxon>Bacillales</taxon>
        <taxon>Bacillales Family XII. Incertae Sedis</taxon>
        <taxon>Exiguobacterium</taxon>
    </lineage>
</organism>
<feature type="domain" description="YetF C-terminal" evidence="8">
    <location>
        <begin position="86"/>
        <end position="153"/>
    </location>
</feature>
<dbReference type="EMBL" id="UGGP01000001">
    <property type="protein sequence ID" value="STO07107.1"/>
    <property type="molecule type" value="Genomic_DNA"/>
</dbReference>
<dbReference type="InterPro" id="IPR048454">
    <property type="entry name" value="YetF_N"/>
</dbReference>
<keyword evidence="6 7" id="KW-0472">Membrane</keyword>
<dbReference type="GO" id="GO:0005886">
    <property type="term" value="C:plasma membrane"/>
    <property type="evidence" value="ECO:0007669"/>
    <property type="project" value="UniProtKB-SubCell"/>
</dbReference>
<feature type="transmembrane region" description="Helical" evidence="7">
    <location>
        <begin position="62"/>
        <end position="84"/>
    </location>
</feature>
<evidence type="ECO:0000256" key="6">
    <source>
        <dbReference type="ARBA" id="ARBA00023136"/>
    </source>
</evidence>
<evidence type="ECO:0000256" key="4">
    <source>
        <dbReference type="ARBA" id="ARBA00022692"/>
    </source>
</evidence>
<dbReference type="Pfam" id="PF04239">
    <property type="entry name" value="DUF421"/>
    <property type="match status" value="1"/>
</dbReference>
<reference evidence="10 11" key="1">
    <citation type="submission" date="2018-06" db="EMBL/GenBank/DDBJ databases">
        <authorList>
            <consortium name="Pathogen Informatics"/>
            <person name="Doyle S."/>
        </authorList>
    </citation>
    <scope>NUCLEOTIDE SEQUENCE [LARGE SCALE GENOMIC DNA]</scope>
    <source>
        <strain evidence="10 11">NCTC13163</strain>
    </source>
</reference>
<accession>A0A377FQJ5</accession>
<dbReference type="InterPro" id="IPR007353">
    <property type="entry name" value="DUF421"/>
</dbReference>
<dbReference type="RefSeq" id="WP_029334248.1">
    <property type="nucleotide sequence ID" value="NZ_UGGP01000001.1"/>
</dbReference>
<dbReference type="PANTHER" id="PTHR34582">
    <property type="entry name" value="UPF0702 TRANSMEMBRANE PROTEIN YCAP"/>
    <property type="match status" value="1"/>
</dbReference>
<dbReference type="InterPro" id="IPR023090">
    <property type="entry name" value="UPF0702_alpha/beta_dom_sf"/>
</dbReference>
<name>A0A377FQJ5_9BACL</name>
<evidence type="ECO:0000256" key="2">
    <source>
        <dbReference type="ARBA" id="ARBA00006448"/>
    </source>
</evidence>
<keyword evidence="4 7" id="KW-0812">Transmembrane</keyword>
<evidence type="ECO:0000256" key="7">
    <source>
        <dbReference type="SAM" id="Phobius"/>
    </source>
</evidence>
<evidence type="ECO:0000313" key="10">
    <source>
        <dbReference type="EMBL" id="STO07107.1"/>
    </source>
</evidence>
<sequence length="172" mass="18880">MEQLNAMLRIVLTGIGAYVSIIVILRISGKRTLAKMNAFDFIVTVALGSILATTLTSQQTPLLNGLTAFATLVLLQYVVAKLATTSERVNQMIKSTPTLLFYKGSYMKGSMRKERVLEIEVLQAIRSSGTDFERVEAVVLETDGTFSVLTGTEKVLQHVDTKKRLGSDEPSH</sequence>
<evidence type="ECO:0000313" key="11">
    <source>
        <dbReference type="Proteomes" id="UP000254060"/>
    </source>
</evidence>
<proteinExistence type="inferred from homology"/>
<comment type="subcellular location">
    <subcellularLocation>
        <location evidence="1">Cell membrane</location>
        <topology evidence="1">Multi-pass membrane protein</topology>
    </subcellularLocation>
</comment>
<protein>
    <submittedName>
        <fullName evidence="10">Protein of uncharacterized function (DUF421)</fullName>
    </submittedName>
</protein>
<dbReference type="Proteomes" id="UP000254060">
    <property type="component" value="Unassembled WGS sequence"/>
</dbReference>
<keyword evidence="5 7" id="KW-1133">Transmembrane helix</keyword>
<dbReference type="STRING" id="1397694.GCA_000702585_00968"/>
<feature type="transmembrane region" description="Helical" evidence="7">
    <location>
        <begin position="37"/>
        <end position="56"/>
    </location>
</feature>
<keyword evidence="3" id="KW-1003">Cell membrane</keyword>
<gene>
    <name evidence="10" type="primary">yetF</name>
    <name evidence="10" type="ORF">NCTC13163_00452</name>
</gene>
<evidence type="ECO:0000259" key="8">
    <source>
        <dbReference type="Pfam" id="PF04239"/>
    </source>
</evidence>
<dbReference type="Pfam" id="PF20730">
    <property type="entry name" value="YetF_N"/>
    <property type="match status" value="1"/>
</dbReference>
<dbReference type="AlphaFoldDB" id="A0A377FQJ5"/>
<evidence type="ECO:0000256" key="3">
    <source>
        <dbReference type="ARBA" id="ARBA00022475"/>
    </source>
</evidence>
<dbReference type="PANTHER" id="PTHR34582:SF6">
    <property type="entry name" value="UPF0702 TRANSMEMBRANE PROTEIN YCAP"/>
    <property type="match status" value="1"/>
</dbReference>
<feature type="domain" description="YetF-like N-terminal transmembrane" evidence="9">
    <location>
        <begin position="15"/>
        <end position="80"/>
    </location>
</feature>
<feature type="transmembrane region" description="Helical" evidence="7">
    <location>
        <begin position="6"/>
        <end position="25"/>
    </location>
</feature>
<evidence type="ECO:0000259" key="9">
    <source>
        <dbReference type="Pfam" id="PF20730"/>
    </source>
</evidence>
<evidence type="ECO:0000256" key="1">
    <source>
        <dbReference type="ARBA" id="ARBA00004651"/>
    </source>
</evidence>